<keyword evidence="2" id="KW-1185">Reference proteome</keyword>
<comment type="caution">
    <text evidence="1">The sequence shown here is derived from an EMBL/GenBank/DDBJ whole genome shotgun (WGS) entry which is preliminary data.</text>
</comment>
<sequence>MSFFQNMNKPKTFALCPALKLLYDAPSQNPSPAPQQLPHFPSSKEFRNHNEILLVQARTSLIEPKLAPQWPFPHVVAFPVLYLVLCAPQPQELRENIRYA</sequence>
<protein>
    <submittedName>
        <fullName evidence="1">Uncharacterized protein</fullName>
    </submittedName>
</protein>
<dbReference type="EMBL" id="PQXM01000142">
    <property type="protein sequence ID" value="TGO76667.1"/>
    <property type="molecule type" value="Genomic_DNA"/>
</dbReference>
<organism evidence="1 2">
    <name type="scientific">Botrytis elliptica</name>
    <dbReference type="NCBI Taxonomy" id="278938"/>
    <lineage>
        <taxon>Eukaryota</taxon>
        <taxon>Fungi</taxon>
        <taxon>Dikarya</taxon>
        <taxon>Ascomycota</taxon>
        <taxon>Pezizomycotina</taxon>
        <taxon>Leotiomycetes</taxon>
        <taxon>Helotiales</taxon>
        <taxon>Sclerotiniaceae</taxon>
        <taxon>Botrytis</taxon>
    </lineage>
</organism>
<evidence type="ECO:0000313" key="2">
    <source>
        <dbReference type="Proteomes" id="UP000297229"/>
    </source>
</evidence>
<name>A0A4Z1K5R4_9HELO</name>
<gene>
    <name evidence="1" type="ORF">BELL_0143g00070</name>
</gene>
<dbReference type="Proteomes" id="UP000297229">
    <property type="component" value="Unassembled WGS sequence"/>
</dbReference>
<reference evidence="1 2" key="1">
    <citation type="submission" date="2017-12" db="EMBL/GenBank/DDBJ databases">
        <title>Comparative genomics of Botrytis spp.</title>
        <authorList>
            <person name="Valero-Jimenez C.A."/>
            <person name="Tapia P."/>
            <person name="Veloso J."/>
            <person name="Silva-Moreno E."/>
            <person name="Staats M."/>
            <person name="Valdes J.H."/>
            <person name="Van Kan J.A.L."/>
        </authorList>
    </citation>
    <scope>NUCLEOTIDE SEQUENCE [LARGE SCALE GENOMIC DNA]</scope>
    <source>
        <strain evidence="1 2">Be9601</strain>
    </source>
</reference>
<accession>A0A4Z1K5R4</accession>
<dbReference type="AlphaFoldDB" id="A0A4Z1K5R4"/>
<proteinExistence type="predicted"/>
<evidence type="ECO:0000313" key="1">
    <source>
        <dbReference type="EMBL" id="TGO76667.1"/>
    </source>
</evidence>